<proteinExistence type="predicted"/>
<keyword evidence="2" id="KW-1185">Reference proteome</keyword>
<accession>A0A1H1QWI1</accession>
<organism evidence="1 2">
    <name type="scientific">Bradyrhizobium canariense</name>
    <dbReference type="NCBI Taxonomy" id="255045"/>
    <lineage>
        <taxon>Bacteria</taxon>
        <taxon>Pseudomonadati</taxon>
        <taxon>Pseudomonadota</taxon>
        <taxon>Alphaproteobacteria</taxon>
        <taxon>Hyphomicrobiales</taxon>
        <taxon>Nitrobacteraceae</taxon>
        <taxon>Bradyrhizobium</taxon>
    </lineage>
</organism>
<name>A0A1H1QWI1_9BRAD</name>
<evidence type="ECO:0000313" key="2">
    <source>
        <dbReference type="Proteomes" id="UP000243904"/>
    </source>
</evidence>
<protein>
    <submittedName>
        <fullName evidence="1">Uncharacterized protein</fullName>
    </submittedName>
</protein>
<reference evidence="2" key="1">
    <citation type="submission" date="2016-10" db="EMBL/GenBank/DDBJ databases">
        <authorList>
            <person name="Varghese N."/>
            <person name="Submissions S."/>
        </authorList>
    </citation>
    <scope>NUCLEOTIDE SEQUENCE [LARGE SCALE GENOMIC DNA]</scope>
    <source>
        <strain evidence="2">GAS369</strain>
    </source>
</reference>
<dbReference type="EMBL" id="LT629750">
    <property type="protein sequence ID" value="SDS27824.1"/>
    <property type="molecule type" value="Genomic_DNA"/>
</dbReference>
<dbReference type="Proteomes" id="UP000243904">
    <property type="component" value="Chromosome I"/>
</dbReference>
<sequence>MPITPSARGLNVIGCSNASRVERSMIATVPCLVPKGPGSTYVVPTAIGPSEIATVPWNAEDFGSQRS</sequence>
<dbReference type="AlphaFoldDB" id="A0A1H1QWI1"/>
<evidence type="ECO:0000313" key="1">
    <source>
        <dbReference type="EMBL" id="SDS27824.1"/>
    </source>
</evidence>
<gene>
    <name evidence="1" type="ORF">SAMN05444158_1561</name>
</gene>